<reference evidence="1 2" key="1">
    <citation type="submission" date="2014-08" db="EMBL/GenBank/DDBJ databases">
        <authorList>
            <person name="Moulin Lionel"/>
        </authorList>
    </citation>
    <scope>NUCLEOTIDE SEQUENCE [LARGE SCALE GENOMIC DNA]</scope>
</reference>
<proteinExistence type="predicted"/>
<dbReference type="Proteomes" id="UP000046373">
    <property type="component" value="Unassembled WGS sequence"/>
</dbReference>
<organism evidence="1 2">
    <name type="scientific">Mesorhizobium plurifarium</name>
    <dbReference type="NCBI Taxonomy" id="69974"/>
    <lineage>
        <taxon>Bacteria</taxon>
        <taxon>Pseudomonadati</taxon>
        <taxon>Pseudomonadota</taxon>
        <taxon>Alphaproteobacteria</taxon>
        <taxon>Hyphomicrobiales</taxon>
        <taxon>Phyllobacteriaceae</taxon>
        <taxon>Mesorhizobium</taxon>
    </lineage>
</organism>
<dbReference type="AlphaFoldDB" id="A0A090FBV7"/>
<accession>A0A090FBV7</accession>
<protein>
    <submittedName>
        <fullName evidence="1">Uncharacterized protein</fullName>
    </submittedName>
</protein>
<evidence type="ECO:0000313" key="2">
    <source>
        <dbReference type="Proteomes" id="UP000046373"/>
    </source>
</evidence>
<sequence>MLTTNDRTHVILPATVPIAETAGPRSIAVRPMANCATTARALHNCSRNTPSQSAEDCTAYRESTSESRIVTQRIDSYIIALWKGNDGFSEVYTSTTD</sequence>
<evidence type="ECO:0000313" key="1">
    <source>
        <dbReference type="EMBL" id="CDX41427.1"/>
    </source>
</evidence>
<gene>
    <name evidence="1" type="ORF">MPLDJ20_330015</name>
</gene>
<name>A0A090FBV7_MESPL</name>
<dbReference type="EMBL" id="CCNB01000027">
    <property type="protein sequence ID" value="CDX41427.1"/>
    <property type="molecule type" value="Genomic_DNA"/>
</dbReference>